<evidence type="ECO:0000256" key="1">
    <source>
        <dbReference type="SAM" id="MobiDB-lite"/>
    </source>
</evidence>
<dbReference type="EMBL" id="NGJS01000025">
    <property type="protein sequence ID" value="RST96559.1"/>
    <property type="molecule type" value="Genomic_DNA"/>
</dbReference>
<protein>
    <submittedName>
        <fullName evidence="2">Uncharacterized protein</fullName>
    </submittedName>
</protein>
<name>A0A429ZSF6_9ENTE</name>
<reference evidence="2 3" key="1">
    <citation type="submission" date="2017-05" db="EMBL/GenBank/DDBJ databases">
        <title>Vagococcus spp. assemblies.</title>
        <authorList>
            <person name="Gulvik C.A."/>
        </authorList>
    </citation>
    <scope>NUCLEOTIDE SEQUENCE [LARGE SCALE GENOMIC DNA]</scope>
    <source>
        <strain evidence="2 3">SS1995</strain>
    </source>
</reference>
<organism evidence="2 3">
    <name type="scientific">Vagococcus vulneris</name>
    <dbReference type="NCBI Taxonomy" id="1977869"/>
    <lineage>
        <taxon>Bacteria</taxon>
        <taxon>Bacillati</taxon>
        <taxon>Bacillota</taxon>
        <taxon>Bacilli</taxon>
        <taxon>Lactobacillales</taxon>
        <taxon>Enterococcaceae</taxon>
        <taxon>Vagococcus</taxon>
    </lineage>
</organism>
<sequence length="203" mass="22274">MNKKIIILSITLFTTLFLNGCQNNDNLKVKKTSETSIKANKSNSSTSKLSETTNSSISQTTLTNETLNSSQTTVNTTISTVDKTQPQEAQATDFSVTMALDGSEGPSMFYKLDVVNRKDYPIIIDTGLFNLKLVSRNTGERDVAPRYSQIVTLSANETIVFNQLLGGISGDTPGYNDMIVSYDGNSIYTQPAHMKEYSTILNQ</sequence>
<dbReference type="Proteomes" id="UP000287857">
    <property type="component" value="Unassembled WGS sequence"/>
</dbReference>
<dbReference type="AlphaFoldDB" id="A0A429ZSF6"/>
<gene>
    <name evidence="2" type="ORF">CBF37_10945</name>
</gene>
<dbReference type="RefSeq" id="WP_125984773.1">
    <property type="nucleotide sequence ID" value="NZ_NGJS01000025.1"/>
</dbReference>
<comment type="caution">
    <text evidence="2">The sequence shown here is derived from an EMBL/GenBank/DDBJ whole genome shotgun (WGS) entry which is preliminary data.</text>
</comment>
<accession>A0A429ZSF6</accession>
<evidence type="ECO:0000313" key="3">
    <source>
        <dbReference type="Proteomes" id="UP000287857"/>
    </source>
</evidence>
<evidence type="ECO:0000313" key="2">
    <source>
        <dbReference type="EMBL" id="RST96559.1"/>
    </source>
</evidence>
<keyword evidence="3" id="KW-1185">Reference proteome</keyword>
<feature type="region of interest" description="Disordered" evidence="1">
    <location>
        <begin position="34"/>
        <end position="59"/>
    </location>
</feature>
<proteinExistence type="predicted"/>